<dbReference type="InterPro" id="IPR012337">
    <property type="entry name" value="RNaseH-like_sf"/>
</dbReference>
<dbReference type="GO" id="GO:0004527">
    <property type="term" value="F:exonuclease activity"/>
    <property type="evidence" value="ECO:0007669"/>
    <property type="project" value="UniProtKB-KW"/>
</dbReference>
<feature type="compositionally biased region" description="Basic and acidic residues" evidence="1">
    <location>
        <begin position="462"/>
        <end position="474"/>
    </location>
</feature>
<dbReference type="InterPro" id="IPR051086">
    <property type="entry name" value="RNase_D-like"/>
</dbReference>
<dbReference type="Gene3D" id="3.30.420.10">
    <property type="entry name" value="Ribonuclease H-like superfamily/Ribonuclease H"/>
    <property type="match status" value="1"/>
</dbReference>
<gene>
    <name evidence="3" type="ORF">GCM10025862_15490</name>
</gene>
<dbReference type="RefSeq" id="WP_241445118.1">
    <property type="nucleotide sequence ID" value="NZ_BSUJ01000001.1"/>
</dbReference>
<keyword evidence="3" id="KW-0540">Nuclease</keyword>
<feature type="compositionally biased region" description="Basic and acidic residues" evidence="1">
    <location>
        <begin position="1"/>
        <end position="10"/>
    </location>
</feature>
<organism evidence="3 4">
    <name type="scientific">Arsenicicoccus piscis</name>
    <dbReference type="NCBI Taxonomy" id="673954"/>
    <lineage>
        <taxon>Bacteria</taxon>
        <taxon>Bacillati</taxon>
        <taxon>Actinomycetota</taxon>
        <taxon>Actinomycetes</taxon>
        <taxon>Micrococcales</taxon>
        <taxon>Intrasporangiaceae</taxon>
        <taxon>Arsenicicoccus</taxon>
    </lineage>
</organism>
<dbReference type="InterPro" id="IPR036397">
    <property type="entry name" value="RNaseH_sf"/>
</dbReference>
<evidence type="ECO:0000313" key="4">
    <source>
        <dbReference type="Proteomes" id="UP001157109"/>
    </source>
</evidence>
<evidence type="ECO:0000259" key="2">
    <source>
        <dbReference type="SMART" id="SM00474"/>
    </source>
</evidence>
<keyword evidence="3" id="KW-0269">Exonuclease</keyword>
<dbReference type="PANTHER" id="PTHR47649:SF1">
    <property type="entry name" value="RIBONUCLEASE D"/>
    <property type="match status" value="1"/>
</dbReference>
<dbReference type="SMART" id="SM00474">
    <property type="entry name" value="35EXOc"/>
    <property type="match status" value="1"/>
</dbReference>
<dbReference type="Pfam" id="PF18305">
    <property type="entry name" value="DNA_pol_A_exoN"/>
    <property type="match status" value="1"/>
</dbReference>
<dbReference type="SUPFAM" id="SSF47819">
    <property type="entry name" value="HRDC-like"/>
    <property type="match status" value="1"/>
</dbReference>
<dbReference type="Proteomes" id="UP001157109">
    <property type="component" value="Unassembled WGS sequence"/>
</dbReference>
<accession>A0ABQ6HM48</accession>
<evidence type="ECO:0000313" key="3">
    <source>
        <dbReference type="EMBL" id="GMA19528.1"/>
    </source>
</evidence>
<reference evidence="4" key="1">
    <citation type="journal article" date="2019" name="Int. J. Syst. Evol. Microbiol.">
        <title>The Global Catalogue of Microorganisms (GCM) 10K type strain sequencing project: providing services to taxonomists for standard genome sequencing and annotation.</title>
        <authorList>
            <consortium name="The Broad Institute Genomics Platform"/>
            <consortium name="The Broad Institute Genome Sequencing Center for Infectious Disease"/>
            <person name="Wu L."/>
            <person name="Ma J."/>
        </authorList>
    </citation>
    <scope>NUCLEOTIDE SEQUENCE [LARGE SCALE GENOMIC DNA]</scope>
    <source>
        <strain evidence="4">NBRC 105830</strain>
    </source>
</reference>
<keyword evidence="4" id="KW-1185">Reference proteome</keyword>
<comment type="caution">
    <text evidence="3">The sequence shown here is derived from an EMBL/GenBank/DDBJ whole genome shotgun (WGS) entry which is preliminary data.</text>
</comment>
<dbReference type="InterPro" id="IPR002121">
    <property type="entry name" value="HRDC_dom"/>
</dbReference>
<dbReference type="EMBL" id="BSUJ01000001">
    <property type="protein sequence ID" value="GMA19528.1"/>
    <property type="molecule type" value="Genomic_DNA"/>
</dbReference>
<feature type="region of interest" description="Disordered" evidence="1">
    <location>
        <begin position="1"/>
        <end position="26"/>
    </location>
</feature>
<feature type="compositionally biased region" description="Gly residues" evidence="1">
    <location>
        <begin position="283"/>
        <end position="315"/>
    </location>
</feature>
<dbReference type="CDD" id="cd06142">
    <property type="entry name" value="RNaseD_exo"/>
    <property type="match status" value="1"/>
</dbReference>
<dbReference type="InterPro" id="IPR010997">
    <property type="entry name" value="HRDC-like_sf"/>
</dbReference>
<dbReference type="Gene3D" id="1.10.150.80">
    <property type="entry name" value="HRDC domain"/>
    <property type="match status" value="2"/>
</dbReference>
<dbReference type="SUPFAM" id="SSF53098">
    <property type="entry name" value="Ribonuclease H-like"/>
    <property type="match status" value="1"/>
</dbReference>
<dbReference type="InterPro" id="IPR002562">
    <property type="entry name" value="3'-5'_exonuclease_dom"/>
</dbReference>
<keyword evidence="3" id="KW-0378">Hydrolase</keyword>
<dbReference type="InterPro" id="IPR044876">
    <property type="entry name" value="HRDC_dom_sf"/>
</dbReference>
<evidence type="ECO:0000256" key="1">
    <source>
        <dbReference type="SAM" id="MobiDB-lite"/>
    </source>
</evidence>
<protein>
    <submittedName>
        <fullName evidence="3">3'-5' exonuclease</fullName>
    </submittedName>
</protein>
<dbReference type="PANTHER" id="PTHR47649">
    <property type="entry name" value="RIBONUCLEASE D"/>
    <property type="match status" value="1"/>
</dbReference>
<sequence length="474" mass="50660">MTTADPEHPQTADAPELPLLERPSEPLRDVVEDERRLREAVASIAAGTGPLAIDAERASGYRYGQTAYLVQLRRAGAGTWLIDPSACPDLSELQAATADVEWVLHAATQDLPCLRELGLHPSQLFDTELAARLVGLPRVGLAAAVEHYLGVTLAKEHSAVDWSTRPLPEPWLVYAALDVEILVELRDELEADLDRQGKLEWAREEFAALTSFTGPPPRVDPWRRTSGLHRIRSRRGLAVVRELWLERDALAQQRDTSPGRVLPDSVIVEVAQQVAPAPTRGRPGAGRGGAGEAGAAGAGAGAGSGGAAGSTGGAGSRRSGAPSAFGNRAYRRNERRWEAAVERAMLLPEDHLPPQTLPTDGPPPPRAWADKDPVAAAWLTAARDALAVRGADLAVPVENLLSPDLVRRTLWSPPSPLTVDTLADALRAGGARPWQVEQVAPLLATTHPSTLHRLDDDDDVDADGRCDQGRASDG</sequence>
<feature type="domain" description="3'-5' exonuclease" evidence="2">
    <location>
        <begin position="28"/>
        <end position="194"/>
    </location>
</feature>
<dbReference type="Pfam" id="PF01612">
    <property type="entry name" value="DNA_pol_A_exo1"/>
    <property type="match status" value="1"/>
</dbReference>
<proteinExistence type="predicted"/>
<feature type="region of interest" description="Disordered" evidence="1">
    <location>
        <begin position="447"/>
        <end position="474"/>
    </location>
</feature>
<dbReference type="InterPro" id="IPR041605">
    <property type="entry name" value="Exo_C"/>
</dbReference>
<feature type="region of interest" description="Disordered" evidence="1">
    <location>
        <begin position="273"/>
        <end position="327"/>
    </location>
</feature>
<name>A0ABQ6HM48_9MICO</name>
<dbReference type="Pfam" id="PF00570">
    <property type="entry name" value="HRDC"/>
    <property type="match status" value="1"/>
</dbReference>